<evidence type="ECO:0000256" key="2">
    <source>
        <dbReference type="ARBA" id="ARBA00022692"/>
    </source>
</evidence>
<dbReference type="GO" id="GO:0005789">
    <property type="term" value="C:endoplasmic reticulum membrane"/>
    <property type="evidence" value="ECO:0007669"/>
    <property type="project" value="UniProtKB-SubCell"/>
</dbReference>
<protein>
    <submittedName>
        <fullName evidence="8">Uncharacterized protein</fullName>
    </submittedName>
</protein>
<evidence type="ECO:0000313" key="8">
    <source>
        <dbReference type="EMBL" id="CAE0233577.1"/>
    </source>
</evidence>
<accession>A0A7S3FVB5</accession>
<keyword evidence="6 7" id="KW-0472">Membrane</keyword>
<reference evidence="8" key="1">
    <citation type="submission" date="2021-01" db="EMBL/GenBank/DDBJ databases">
        <authorList>
            <person name="Corre E."/>
            <person name="Pelletier E."/>
            <person name="Niang G."/>
            <person name="Scheremetjew M."/>
            <person name="Finn R."/>
            <person name="Kale V."/>
            <person name="Holt S."/>
            <person name="Cochrane G."/>
            <person name="Meng A."/>
            <person name="Brown T."/>
            <person name="Cohen L."/>
        </authorList>
    </citation>
    <scope>NUCLEOTIDE SEQUENCE</scope>
    <source>
        <strain evidence="8">Ras09</strain>
    </source>
</reference>
<dbReference type="InterPro" id="IPR009617">
    <property type="entry name" value="Seipin"/>
</dbReference>
<evidence type="ECO:0000256" key="7">
    <source>
        <dbReference type="SAM" id="Phobius"/>
    </source>
</evidence>
<sequence>MGSLSPPSQMRDFFNRYLVDLVVYFVPSSKYFLKKKRTQEIKIRLDDQFDNSAFPVQRIKVELFKNDLKFMKVLSATVKVETVLSGLRHVMREYFFTCSISVILALSVSITFVVAALLLILKILLKIKV</sequence>
<dbReference type="GO" id="GO:0140042">
    <property type="term" value="P:lipid droplet formation"/>
    <property type="evidence" value="ECO:0007669"/>
    <property type="project" value="UniProtKB-ARBA"/>
</dbReference>
<gene>
    <name evidence="8" type="ORF">SRAS04492_LOCUS5378</name>
</gene>
<dbReference type="GO" id="GO:0006629">
    <property type="term" value="P:lipid metabolic process"/>
    <property type="evidence" value="ECO:0007669"/>
    <property type="project" value="UniProtKB-KW"/>
</dbReference>
<dbReference type="AlphaFoldDB" id="A0A7S3FVB5"/>
<keyword evidence="4 7" id="KW-1133">Transmembrane helix</keyword>
<keyword evidence="3" id="KW-0256">Endoplasmic reticulum</keyword>
<evidence type="ECO:0000256" key="3">
    <source>
        <dbReference type="ARBA" id="ARBA00022824"/>
    </source>
</evidence>
<comment type="subcellular location">
    <subcellularLocation>
        <location evidence="1">Endoplasmic reticulum membrane</location>
        <topology evidence="1">Multi-pass membrane protein</topology>
    </subcellularLocation>
</comment>
<proteinExistence type="predicted"/>
<organism evidence="8">
    <name type="scientific">Strombidium rassoulzadegani</name>
    <dbReference type="NCBI Taxonomy" id="1082188"/>
    <lineage>
        <taxon>Eukaryota</taxon>
        <taxon>Sar</taxon>
        <taxon>Alveolata</taxon>
        <taxon>Ciliophora</taxon>
        <taxon>Intramacronucleata</taxon>
        <taxon>Spirotrichea</taxon>
        <taxon>Oligotrichia</taxon>
        <taxon>Strombidiidae</taxon>
        <taxon>Strombidium</taxon>
    </lineage>
</organism>
<evidence type="ECO:0000256" key="1">
    <source>
        <dbReference type="ARBA" id="ARBA00004477"/>
    </source>
</evidence>
<keyword evidence="5" id="KW-0443">Lipid metabolism</keyword>
<evidence type="ECO:0000256" key="6">
    <source>
        <dbReference type="ARBA" id="ARBA00023136"/>
    </source>
</evidence>
<dbReference type="EMBL" id="HBIA01010505">
    <property type="protein sequence ID" value="CAE0233577.1"/>
    <property type="molecule type" value="Transcribed_RNA"/>
</dbReference>
<keyword evidence="2 7" id="KW-0812">Transmembrane</keyword>
<dbReference type="Pfam" id="PF06775">
    <property type="entry name" value="Seipin"/>
    <property type="match status" value="1"/>
</dbReference>
<evidence type="ECO:0000256" key="5">
    <source>
        <dbReference type="ARBA" id="ARBA00023098"/>
    </source>
</evidence>
<evidence type="ECO:0000256" key="4">
    <source>
        <dbReference type="ARBA" id="ARBA00022989"/>
    </source>
</evidence>
<name>A0A7S3FVB5_9SPIT</name>
<feature type="transmembrane region" description="Helical" evidence="7">
    <location>
        <begin position="94"/>
        <end position="121"/>
    </location>
</feature>